<dbReference type="GO" id="GO:0003677">
    <property type="term" value="F:DNA binding"/>
    <property type="evidence" value="ECO:0007669"/>
    <property type="project" value="UniProtKB-KW"/>
</dbReference>
<protein>
    <recommendedName>
        <fullName evidence="4">Resolvase/invertase-type recombinase catalytic domain-containing protein</fullName>
    </recommendedName>
</protein>
<accession>X1VH19</accession>
<evidence type="ECO:0000313" key="5">
    <source>
        <dbReference type="EMBL" id="GAJ17632.1"/>
    </source>
</evidence>
<keyword evidence="1" id="KW-0229">DNA integration</keyword>
<dbReference type="EMBL" id="BARW01041722">
    <property type="protein sequence ID" value="GAJ17632.1"/>
    <property type="molecule type" value="Genomic_DNA"/>
</dbReference>
<dbReference type="Gene3D" id="3.40.50.1390">
    <property type="entry name" value="Resolvase, N-terminal catalytic domain"/>
    <property type="match status" value="1"/>
</dbReference>
<name>X1VH19_9ZZZZ</name>
<keyword evidence="2" id="KW-0238">DNA-binding</keyword>
<comment type="caution">
    <text evidence="5">The sequence shown here is derived from an EMBL/GenBank/DDBJ whole genome shotgun (WGS) entry which is preliminary data.</text>
</comment>
<evidence type="ECO:0000256" key="2">
    <source>
        <dbReference type="ARBA" id="ARBA00023125"/>
    </source>
</evidence>
<proteinExistence type="predicted"/>
<evidence type="ECO:0000256" key="1">
    <source>
        <dbReference type="ARBA" id="ARBA00022908"/>
    </source>
</evidence>
<dbReference type="PROSITE" id="PS51736">
    <property type="entry name" value="RECOMBINASES_3"/>
    <property type="match status" value="1"/>
</dbReference>
<keyword evidence="3" id="KW-0233">DNA recombination</keyword>
<organism evidence="5">
    <name type="scientific">marine sediment metagenome</name>
    <dbReference type="NCBI Taxonomy" id="412755"/>
    <lineage>
        <taxon>unclassified sequences</taxon>
        <taxon>metagenomes</taxon>
        <taxon>ecological metagenomes</taxon>
    </lineage>
</organism>
<dbReference type="AlphaFoldDB" id="X1VH19"/>
<dbReference type="Pfam" id="PF00239">
    <property type="entry name" value="Resolvase"/>
    <property type="match status" value="1"/>
</dbReference>
<dbReference type="PROSITE" id="PS00397">
    <property type="entry name" value="RECOMBINASES_1"/>
    <property type="match status" value="1"/>
</dbReference>
<evidence type="ECO:0000256" key="3">
    <source>
        <dbReference type="ARBA" id="ARBA00023172"/>
    </source>
</evidence>
<dbReference type="InterPro" id="IPR036162">
    <property type="entry name" value="Resolvase-like_N_sf"/>
</dbReference>
<dbReference type="InterPro" id="IPR006119">
    <property type="entry name" value="Resolv_N"/>
</dbReference>
<dbReference type="SUPFAM" id="SSF53041">
    <property type="entry name" value="Resolvase-like"/>
    <property type="match status" value="1"/>
</dbReference>
<evidence type="ECO:0000259" key="4">
    <source>
        <dbReference type="PROSITE" id="PS51736"/>
    </source>
</evidence>
<dbReference type="InterPro" id="IPR006118">
    <property type="entry name" value="Recombinase_CS"/>
</dbReference>
<feature type="domain" description="Resolvase/invertase-type recombinase catalytic" evidence="4">
    <location>
        <begin position="3"/>
        <end position="41"/>
    </location>
</feature>
<sequence>MKKAIGYCRVSTEEQAKEGISLEHQEAKIKQYAGLHNLKLV</sequence>
<dbReference type="GO" id="GO:0000150">
    <property type="term" value="F:DNA strand exchange activity"/>
    <property type="evidence" value="ECO:0007669"/>
    <property type="project" value="InterPro"/>
</dbReference>
<gene>
    <name evidence="5" type="ORF">S12H4_62294</name>
</gene>
<dbReference type="GO" id="GO:0015074">
    <property type="term" value="P:DNA integration"/>
    <property type="evidence" value="ECO:0007669"/>
    <property type="project" value="UniProtKB-KW"/>
</dbReference>
<reference evidence="5" key="1">
    <citation type="journal article" date="2014" name="Front. Microbiol.">
        <title>High frequency of phylogenetically diverse reductive dehalogenase-homologous genes in deep subseafloor sedimentary metagenomes.</title>
        <authorList>
            <person name="Kawai M."/>
            <person name="Futagami T."/>
            <person name="Toyoda A."/>
            <person name="Takaki Y."/>
            <person name="Nishi S."/>
            <person name="Hori S."/>
            <person name="Arai W."/>
            <person name="Tsubouchi T."/>
            <person name="Morono Y."/>
            <person name="Uchiyama I."/>
            <person name="Ito T."/>
            <person name="Fujiyama A."/>
            <person name="Inagaki F."/>
            <person name="Takami H."/>
        </authorList>
    </citation>
    <scope>NUCLEOTIDE SEQUENCE</scope>
    <source>
        <strain evidence="5">Expedition CK06-06</strain>
    </source>
</reference>
<feature type="non-terminal residue" evidence="5">
    <location>
        <position position="41"/>
    </location>
</feature>